<evidence type="ECO:0000256" key="1">
    <source>
        <dbReference type="ARBA" id="ARBA00006484"/>
    </source>
</evidence>
<comment type="similarity">
    <text evidence="1 4">Belongs to the short-chain dehydrogenases/reductases (SDR) family.</text>
</comment>
<evidence type="ECO:0000313" key="5">
    <source>
        <dbReference type="EMBL" id="SNS45075.1"/>
    </source>
</evidence>
<dbReference type="InterPro" id="IPR002347">
    <property type="entry name" value="SDR_fam"/>
</dbReference>
<proteinExistence type="inferred from homology"/>
<protein>
    <submittedName>
        <fullName evidence="5">Short-chain dehydrogenase involved in D-alanine esterification of teichoic acids</fullName>
    </submittedName>
</protein>
<keyword evidence="2" id="KW-0521">NADP</keyword>
<keyword evidence="3" id="KW-0560">Oxidoreductase</keyword>
<evidence type="ECO:0000256" key="4">
    <source>
        <dbReference type="RuleBase" id="RU000363"/>
    </source>
</evidence>
<dbReference type="GO" id="GO:0016020">
    <property type="term" value="C:membrane"/>
    <property type="evidence" value="ECO:0007669"/>
    <property type="project" value="TreeGrafter"/>
</dbReference>
<evidence type="ECO:0000256" key="2">
    <source>
        <dbReference type="ARBA" id="ARBA00022857"/>
    </source>
</evidence>
<dbReference type="GO" id="GO:0016491">
    <property type="term" value="F:oxidoreductase activity"/>
    <property type="evidence" value="ECO:0007669"/>
    <property type="project" value="UniProtKB-KW"/>
</dbReference>
<reference evidence="5 6" key="1">
    <citation type="submission" date="2017-06" db="EMBL/GenBank/DDBJ databases">
        <authorList>
            <person name="Kim H.J."/>
            <person name="Triplett B.A."/>
        </authorList>
    </citation>
    <scope>NUCLEOTIDE SEQUENCE [LARGE SCALE GENOMIC DNA]</scope>
    <source>
        <strain evidence="5 6">DSM 19307</strain>
    </source>
</reference>
<dbReference type="Proteomes" id="UP000198393">
    <property type="component" value="Unassembled WGS sequence"/>
</dbReference>
<organism evidence="5 6">
    <name type="scientific">Ekhidna lutea</name>
    <dbReference type="NCBI Taxonomy" id="447679"/>
    <lineage>
        <taxon>Bacteria</taxon>
        <taxon>Pseudomonadati</taxon>
        <taxon>Bacteroidota</taxon>
        <taxon>Cytophagia</taxon>
        <taxon>Cytophagales</taxon>
        <taxon>Reichenbachiellaceae</taxon>
        <taxon>Ekhidna</taxon>
    </lineage>
</organism>
<name>A0A239EK93_EKHLU</name>
<sequence>MKKRIIVTGGNRGIGREVCKQLVDLGHDVTLTARSPEKGHEAAKEVGAHFMQLDVSNKESIYQFTAKFNKEVGALDVLINNAAILKDNGMDVINADLDVVQQTIQTNVYGPWRLIQELSSLLQKSDNGRIINISSGMGAIEDLRGDHPAYRISKAALNALTIMAHSQVGSSVKVNAMCPGWVRTDMGGSGAHRPVEKGAETAVWLATEEEIPGGKFFRDKKEIQW</sequence>
<dbReference type="AlphaFoldDB" id="A0A239EK93"/>
<dbReference type="PRINTS" id="PR00081">
    <property type="entry name" value="GDHRDH"/>
</dbReference>
<dbReference type="InterPro" id="IPR036291">
    <property type="entry name" value="NAD(P)-bd_dom_sf"/>
</dbReference>
<dbReference type="PANTHER" id="PTHR43490:SF99">
    <property type="entry name" value="SHORT-CHAIN DEHYDROGENASE_REDUCTASE"/>
    <property type="match status" value="1"/>
</dbReference>
<dbReference type="PRINTS" id="PR00080">
    <property type="entry name" value="SDRFAMILY"/>
</dbReference>
<accession>A0A239EK93</accession>
<keyword evidence="6" id="KW-1185">Reference proteome</keyword>
<dbReference type="EMBL" id="FZPD01000001">
    <property type="protein sequence ID" value="SNS45075.1"/>
    <property type="molecule type" value="Genomic_DNA"/>
</dbReference>
<dbReference type="PANTHER" id="PTHR43490">
    <property type="entry name" value="(+)-NEOMENTHOL DEHYDROGENASE"/>
    <property type="match status" value="1"/>
</dbReference>
<evidence type="ECO:0000256" key="3">
    <source>
        <dbReference type="ARBA" id="ARBA00023002"/>
    </source>
</evidence>
<evidence type="ECO:0000313" key="6">
    <source>
        <dbReference type="Proteomes" id="UP000198393"/>
    </source>
</evidence>
<dbReference type="SUPFAM" id="SSF51735">
    <property type="entry name" value="NAD(P)-binding Rossmann-fold domains"/>
    <property type="match status" value="1"/>
</dbReference>
<dbReference type="Gene3D" id="3.40.50.720">
    <property type="entry name" value="NAD(P)-binding Rossmann-like Domain"/>
    <property type="match status" value="1"/>
</dbReference>
<dbReference type="Pfam" id="PF00106">
    <property type="entry name" value="adh_short"/>
    <property type="match status" value="1"/>
</dbReference>
<gene>
    <name evidence="5" type="ORF">SAMN05421640_0197</name>
</gene>
<dbReference type="RefSeq" id="WP_179213271.1">
    <property type="nucleotide sequence ID" value="NZ_FZPD01000001.1"/>
</dbReference>